<feature type="region of interest" description="Disordered" evidence="4">
    <location>
        <begin position="824"/>
        <end position="856"/>
    </location>
</feature>
<dbReference type="Gene3D" id="3.40.50.410">
    <property type="entry name" value="von Willebrand factor, type A domain"/>
    <property type="match status" value="1"/>
</dbReference>
<keyword evidence="7" id="KW-1185">Reference proteome</keyword>
<feature type="domain" description="VWFA" evidence="5">
    <location>
        <begin position="2561"/>
        <end position="2762"/>
    </location>
</feature>
<dbReference type="HOGENOM" id="CLU_000330_1_0_1"/>
<dbReference type="PANTHER" id="PTHR48103:SF2">
    <property type="entry name" value="MIDASIN"/>
    <property type="match status" value="1"/>
</dbReference>
<dbReference type="Pfam" id="PF13519">
    <property type="entry name" value="VWA_2"/>
    <property type="match status" value="1"/>
</dbReference>
<keyword evidence="3" id="KW-0175">Coiled coil</keyword>
<dbReference type="GO" id="GO:0030687">
    <property type="term" value="C:preribosome, large subunit precursor"/>
    <property type="evidence" value="ECO:0007669"/>
    <property type="project" value="TreeGrafter"/>
</dbReference>
<dbReference type="GO" id="GO:0005634">
    <property type="term" value="C:nucleus"/>
    <property type="evidence" value="ECO:0007669"/>
    <property type="project" value="TreeGrafter"/>
</dbReference>
<dbReference type="OMA" id="MERCRGY"/>
<dbReference type="InterPro" id="IPR036465">
    <property type="entry name" value="vWFA_dom_sf"/>
</dbReference>
<feature type="region of interest" description="Disordered" evidence="4">
    <location>
        <begin position="1881"/>
        <end position="2398"/>
    </location>
</feature>
<dbReference type="CDD" id="cd01460">
    <property type="entry name" value="vWA_midasin"/>
    <property type="match status" value="1"/>
</dbReference>
<feature type="region of interest" description="Disordered" evidence="4">
    <location>
        <begin position="1697"/>
        <end position="1716"/>
    </location>
</feature>
<feature type="compositionally biased region" description="Polar residues" evidence="4">
    <location>
        <begin position="2222"/>
        <end position="2237"/>
    </location>
</feature>
<dbReference type="GO" id="GO:0000027">
    <property type="term" value="P:ribosomal large subunit assembly"/>
    <property type="evidence" value="ECO:0007669"/>
    <property type="project" value="TreeGrafter"/>
</dbReference>
<dbReference type="KEGG" id="lgi:LOTGIDRAFT_230254"/>
<evidence type="ECO:0000256" key="2">
    <source>
        <dbReference type="ARBA" id="ARBA00022840"/>
    </source>
</evidence>
<feature type="compositionally biased region" description="Acidic residues" evidence="4">
    <location>
        <begin position="1946"/>
        <end position="1977"/>
    </location>
</feature>
<dbReference type="InterPro" id="IPR002035">
    <property type="entry name" value="VWF_A"/>
</dbReference>
<feature type="compositionally biased region" description="Basic and acidic residues" evidence="4">
    <location>
        <begin position="2314"/>
        <end position="2336"/>
    </location>
</feature>
<feature type="compositionally biased region" description="Acidic residues" evidence="4">
    <location>
        <begin position="1707"/>
        <end position="1716"/>
    </location>
</feature>
<evidence type="ECO:0000313" key="6">
    <source>
        <dbReference type="EMBL" id="ESP03976.1"/>
    </source>
</evidence>
<feature type="compositionally biased region" description="Basic and acidic residues" evidence="4">
    <location>
        <begin position="2269"/>
        <end position="2287"/>
    </location>
</feature>
<name>V4B9C8_LOTGI</name>
<dbReference type="EMBL" id="KB199905">
    <property type="protein sequence ID" value="ESP03976.1"/>
    <property type="molecule type" value="Genomic_DNA"/>
</dbReference>
<dbReference type="Proteomes" id="UP000030746">
    <property type="component" value="Unassembled WGS sequence"/>
</dbReference>
<dbReference type="GO" id="GO:0000055">
    <property type="term" value="P:ribosomal large subunit export from nucleus"/>
    <property type="evidence" value="ECO:0007669"/>
    <property type="project" value="TreeGrafter"/>
</dbReference>
<organism evidence="6 7">
    <name type="scientific">Lottia gigantea</name>
    <name type="common">Giant owl limpet</name>
    <dbReference type="NCBI Taxonomy" id="225164"/>
    <lineage>
        <taxon>Eukaryota</taxon>
        <taxon>Metazoa</taxon>
        <taxon>Spiralia</taxon>
        <taxon>Lophotrochozoa</taxon>
        <taxon>Mollusca</taxon>
        <taxon>Gastropoda</taxon>
        <taxon>Patellogastropoda</taxon>
        <taxon>Lottioidea</taxon>
        <taxon>Lottiidae</taxon>
        <taxon>Lottia</taxon>
    </lineage>
</organism>
<feature type="compositionally biased region" description="Basic and acidic residues" evidence="4">
    <location>
        <begin position="1907"/>
        <end position="1925"/>
    </location>
</feature>
<dbReference type="PANTHER" id="PTHR48103">
    <property type="entry name" value="MIDASIN-RELATED"/>
    <property type="match status" value="1"/>
</dbReference>
<feature type="compositionally biased region" description="Basic and acidic residues" evidence="4">
    <location>
        <begin position="2014"/>
        <end position="2039"/>
    </location>
</feature>
<dbReference type="PROSITE" id="PS50234">
    <property type="entry name" value="VWFA"/>
    <property type="match status" value="1"/>
</dbReference>
<evidence type="ECO:0000256" key="1">
    <source>
        <dbReference type="ARBA" id="ARBA00022741"/>
    </source>
</evidence>
<gene>
    <name evidence="6" type="ORF">LOTGIDRAFT_230254</name>
</gene>
<feature type="compositionally biased region" description="Basic and acidic residues" evidence="4">
    <location>
        <begin position="2159"/>
        <end position="2170"/>
    </location>
</feature>
<feature type="compositionally biased region" description="Acidic residues" evidence="4">
    <location>
        <begin position="2191"/>
        <end position="2201"/>
    </location>
</feature>
<dbReference type="SUPFAM" id="SSF53300">
    <property type="entry name" value="vWA-like"/>
    <property type="match status" value="1"/>
</dbReference>
<proteinExistence type="predicted"/>
<feature type="compositionally biased region" description="Acidic residues" evidence="4">
    <location>
        <begin position="2171"/>
        <end position="2181"/>
    </location>
</feature>
<feature type="compositionally biased region" description="Acidic residues" evidence="4">
    <location>
        <begin position="2149"/>
        <end position="2158"/>
    </location>
</feature>
<keyword evidence="1" id="KW-0547">Nucleotide-binding</keyword>
<dbReference type="CTD" id="20248248"/>
<dbReference type="GO" id="GO:0005524">
    <property type="term" value="F:ATP binding"/>
    <property type="evidence" value="ECO:0007669"/>
    <property type="project" value="UniProtKB-KW"/>
</dbReference>
<dbReference type="GeneID" id="20248248"/>
<evidence type="ECO:0000256" key="4">
    <source>
        <dbReference type="SAM" id="MobiDB-lite"/>
    </source>
</evidence>
<feature type="compositionally biased region" description="Basic and acidic residues" evidence="4">
    <location>
        <begin position="2122"/>
        <end position="2148"/>
    </location>
</feature>
<feature type="compositionally biased region" description="Acidic residues" evidence="4">
    <location>
        <begin position="2082"/>
        <end position="2106"/>
    </location>
</feature>
<keyword evidence="2" id="KW-0067">ATP-binding</keyword>
<dbReference type="OrthoDB" id="422220at2759"/>
<reference evidence="6 7" key="1">
    <citation type="journal article" date="2013" name="Nature">
        <title>Insights into bilaterian evolution from three spiralian genomes.</title>
        <authorList>
            <person name="Simakov O."/>
            <person name="Marletaz F."/>
            <person name="Cho S.J."/>
            <person name="Edsinger-Gonzales E."/>
            <person name="Havlak P."/>
            <person name="Hellsten U."/>
            <person name="Kuo D.H."/>
            <person name="Larsson T."/>
            <person name="Lv J."/>
            <person name="Arendt D."/>
            <person name="Savage R."/>
            <person name="Osoegawa K."/>
            <person name="de Jong P."/>
            <person name="Grimwood J."/>
            <person name="Chapman J.A."/>
            <person name="Shapiro H."/>
            <person name="Aerts A."/>
            <person name="Otillar R.P."/>
            <person name="Terry A.Y."/>
            <person name="Boore J.L."/>
            <person name="Grigoriev I.V."/>
            <person name="Lindberg D.R."/>
            <person name="Seaver E.C."/>
            <person name="Weisblat D.A."/>
            <person name="Putnam N.H."/>
            <person name="Rokhsar D.S."/>
        </authorList>
    </citation>
    <scope>NUCLEOTIDE SEQUENCE [LARGE SCALE GENOMIC DNA]</scope>
</reference>
<feature type="compositionally biased region" description="Acidic residues" evidence="4">
    <location>
        <begin position="2040"/>
        <end position="2059"/>
    </location>
</feature>
<accession>V4B9C8</accession>
<evidence type="ECO:0000313" key="7">
    <source>
        <dbReference type="Proteomes" id="UP000030746"/>
    </source>
</evidence>
<dbReference type="STRING" id="225164.V4B9C8"/>
<feature type="compositionally biased region" description="Basic and acidic residues" evidence="4">
    <location>
        <begin position="2202"/>
        <end position="2220"/>
    </location>
</feature>
<feature type="compositionally biased region" description="Basic and acidic residues" evidence="4">
    <location>
        <begin position="2385"/>
        <end position="2398"/>
    </location>
</feature>
<evidence type="ECO:0000259" key="5">
    <source>
        <dbReference type="PROSITE" id="PS50234"/>
    </source>
</evidence>
<sequence length="2774" mass="317516">MVSTLPSSSLYILVHVHNFCNNLENVLTSVLIDMESDVQITWFWNNLPYIVYFLSVVKNLKSYPESVFLSRLSLHWNWLYNKLLLPLLSSSSTWRPPSVILSSINQLQNIMGQENMAAKQFVRYLTQYGHPKPYTTQSQSELQQDMRYCQDCLNIYKNNKPAVLKLKVEALVHDGEKLKCLLQSICESFYNGHSDKENEDGIQMKIGKLKCSLIERNILEEEFESMDTRESADTSGTAAKPTRLKQYVELWPIYEHFSLLFEYYLMVNERPELTVHQLRDLITRYTPSTTNHLLDNPDAVDKKKLYLLLSEVIMNKLWRSSVTKDSTTWLLWNTQLPPPDDTTKIRFRGPGIFHLIPMSYSIYTLLSTKSPDPKDNSYLPLHVSLGSVDDQLNKLHQLSSYLWKYSGVLSSTRLNIGNIEQGHLMKSFIKMLDSFGVLLTSHSQTKWFELISTVEMNYSTGTLTTGDILTVQAYYQEVYTTIEHPALPLVSRCFEVVIDILQNCTGNGLGLGLAYVGLASVYLLAPVGPVDPVEKNAIKMKNFENQIKEIECEIEVYESNIRLKTGLSIEDIKTSKLHPRLQYLIERKQHLQHKILLLTDQQAYRPDPLQYLSLVQDVKAYLESIGSIERVTALLSKLQTANQIEGGPHVDEVIITSCLREEEAWQQTQQSFLDSLDKHYWCYPDLIIPFKALIQQMRLGVSILTQTVETSHKQFTLSKQIYGQSLEEVMLILSQFPNISQNHETFHDLTKILIYDTTCELVNTSISTQNTDSDHIHDVLSKLLLCGLYLIKIHCINSGELTSHITQTLSNLFTTFVTAWQDQETRRREKEAEDASLYRYRSKNHGDEKTDEDKDEAEFKSSFPSFENVYADLVGPQSLEEVGNLTEEDESIKSTPYSISIEDMYTVYQIHDLLFTSLITTDWLPSVSYTKPTIHDYIQPAIIAYNIASQVATKSPEALGRDVDTGVVGGHLLISGVVQQTILSGLNNTQSQTENSLCLKPTEYYDIYYDSNVNEVSQCKVILDRFLVRLDELLIEYPQHPTLSQIVAIIRRILSFSITCPIMKFLVGLELLLEKTKDWEANAAKHVSVMTHFKEVSAMVVQWRKLELGCWKNTMLIEERKCEKSVSKWWFHLYQLITSYLHNATNTQETVESEKLVTSLKEFLEKSNLGEFKYRLKMILAFHCQVYKMDASDKQVEVLNLLWNLYQFYLQYLPNIEAEITSQKTPLLKQLKGFVKIARWSDLNYWALKQSTEKTHRTVHKYSKKYQMVLNQPITKLLGEKGDNLSMMTSGSGALSKGGVLCDRLEVYRQTVYTQKLRHDKSEVDDKTLSSLQQRLPILIPKLCKHWKTVVKSLPYTQTLKGLDEFTGDVIETVHELQQAEVSTGDDKEKQKSAAKFLNLRKRKSLAELFKYLTKMGLSYRKGLILDDLTKQDNSLSLQPLDITVAKSHYQLSEVLASQWENCQNYFYRCITRKAQLEQAVIQPAQDLGLGNVERCRGFSHHLHHLFTQQRHELGETFTSFLQIRKFTNEIKRLKKEDGFSLPSQFQVQYWLGRVKNLCIQLLEGLNQYNILLQSCPTPSTSTSILPDITQLSPLSNIKYGDTMWLQTSEKIQSIISRTETEYKKLMKLSQKHFLLWEDVKLIEGTSQKVKNFSDTLTEITVLFTDPIDNTDCALNTPLNILIGSITNCIGEVEEWAGQSRDRTDSEAESSDMMDNGEESGVMIDSLIETVLLVVQKLLSKHPVVEKKTEEEEEEEELEDGYIVKGLLENLKFDITEIKTKQISTMIMSIIEKTMLYFENEDTVSNGETSMKLLLRCLPLLERYCDITEYFLAHVICSHRCCGKLLSVLLALFTELAMKGFCVPPELSDEMEQEGATEFKDIEQGGLGEGEGVKDVSDQIETEDQLDDTRRAGEEKKEDNDHQDIPAEDNAIEMSEDFEGKPQDMNQEEEEDKDKNDDDNDDDDELDKEMGDIEDQETDKLDEQLWGSDEEEDNESDEKPKEETGPGDGEKEESELVAKDDNLDKSQDKDDKQNDKQQGEEEEQKDEINEMDDIEEEGYNDDKIDANQGDSKEPEAQPETMDLPEDLNLDAEEAGEKEEETEMDDPAEGKEDGNEDEEGTEDVDKLKDKEEKEEEGKDENQESEKNDANEDGAEEEEKKEENGGEENKDNDNEEREDDEGQGDAGFTADDEKIEEEEDKGIEEEKNDKMDTQGQTQHDDTNIENSDTAQDQASQADNEQQEKVGSGMADTQQDDGHEGEQSSEVTQGSNEKKKEMKRQPGKSREDRSLGSPDQSYQRLKTTEETHPEDEEEESGQEKKEGELYEHIKDSKSHHDAQTLDVANDDTEEQMIPNKDQEEVKDDDDEPMEDVKPLDDEVDNKEQEEEIEKKEANKVKGKKLANDKMEDMKIDQDEEMEEREKVEISGERILTMTANRGPTSTIHTAVEHLHMDNGPSEIDVEKIRADLEENVNLWSHQSLTTPEQMVEASSAWQRYEAITSGLSQELCEQLRLILEPSQATQLKGDYRTGKRLNMRKVIPYIASQFRKDKIWLRRSKPSKRQYQIMLAIDDSSSMLDNHSKQLAFESLALISNALTLLEAGDLAVTSFGESVKVLHSFTDQFSSQSGANILHQFTFEQKKTKIAQLLQQATSLMIDGRSRQHGIVGNPETSQLLLIVSDGRGLFSEGMEAVKSAVRKAREANIFLVFVIIDNPENKDSILDIRVPIFKGPGKLPEIKSYMEQFPFPFYIILRDINSLPITLSDALRQWFELVTAADR</sequence>
<evidence type="ECO:0000256" key="3">
    <source>
        <dbReference type="SAM" id="Coils"/>
    </source>
</evidence>
<feature type="compositionally biased region" description="Acidic residues" evidence="4">
    <location>
        <begin position="2357"/>
        <end position="2366"/>
    </location>
</feature>
<dbReference type="RefSeq" id="XP_009045458.1">
    <property type="nucleotide sequence ID" value="XM_009047210.1"/>
</dbReference>
<feature type="compositionally biased region" description="Acidic residues" evidence="4">
    <location>
        <begin position="2374"/>
        <end position="2384"/>
    </location>
</feature>
<protein>
    <recommendedName>
        <fullName evidence="5">VWFA domain-containing protein</fullName>
    </recommendedName>
</protein>
<feature type="coiled-coil region" evidence="3">
    <location>
        <begin position="533"/>
        <end position="560"/>
    </location>
</feature>
<feature type="compositionally biased region" description="Basic and acidic residues" evidence="4">
    <location>
        <begin position="824"/>
        <end position="833"/>
    </location>
</feature>
<dbReference type="FunFam" id="3.40.50.410:FF:000028">
    <property type="entry name" value="Midasin"/>
    <property type="match status" value="1"/>
</dbReference>
<feature type="compositionally biased region" description="Basic and acidic residues" evidence="4">
    <location>
        <begin position="2060"/>
        <end position="2075"/>
    </location>
</feature>
<feature type="compositionally biased region" description="Acidic residues" evidence="4">
    <location>
        <begin position="1926"/>
        <end position="1937"/>
    </location>
</feature>